<evidence type="ECO:0000313" key="1">
    <source>
        <dbReference type="EMBL" id="EKA92610.1"/>
    </source>
</evidence>
<dbReference type="AlphaFoldDB" id="K1GGQ2"/>
<evidence type="ECO:0000313" key="2">
    <source>
        <dbReference type="Proteomes" id="UP000005809"/>
    </source>
</evidence>
<dbReference type="HOGENOM" id="CLU_3396688_0_0_0"/>
<accession>K1GGQ2</accession>
<gene>
    <name evidence="1" type="ORF">FPOG_00981</name>
</gene>
<dbReference type="EMBL" id="ACIF01000335">
    <property type="protein sequence ID" value="EKA92610.1"/>
    <property type="molecule type" value="Genomic_DNA"/>
</dbReference>
<sequence>MINNLSELQKKDLKYVFHPCAQMKDFEKIPL</sequence>
<comment type="caution">
    <text evidence="1">The sequence shown here is derived from an EMBL/GenBank/DDBJ whole genome shotgun (WGS) entry which is preliminary data.</text>
</comment>
<name>K1GGQ2_9FUSO</name>
<reference evidence="1 2" key="1">
    <citation type="submission" date="2012-05" db="EMBL/GenBank/DDBJ databases">
        <title>The Genome Sequence of Fusobacterium periodontium Oral Taxon 201 Strain D10.</title>
        <authorList>
            <consortium name="The Broad Institute Genome Sequencing Platform"/>
            <consortium name="The Broad Institute Genome Sequencing Center for Infectious Disease"/>
            <person name="Earl A."/>
            <person name="Ward D."/>
            <person name="Feldgarden M."/>
            <person name="Gevers D."/>
            <person name="Strauss J."/>
            <person name="Sibley C."/>
            <person name="White A."/>
            <person name="Ambrose C.E."/>
            <person name="Allen-Vercoe E."/>
            <person name="Walker B."/>
            <person name="Young S.K."/>
            <person name="Zeng Q."/>
            <person name="Gargeya S."/>
            <person name="Fitzgerald M."/>
            <person name="Haas B."/>
            <person name="Abouelleil A."/>
            <person name="Alvarado L."/>
            <person name="Arachchi H.M."/>
            <person name="Berlin A.M."/>
            <person name="Chapman S.B."/>
            <person name="Goldberg J."/>
            <person name="Griggs A."/>
            <person name="Gujja S."/>
            <person name="Hansen M."/>
            <person name="Howarth C."/>
            <person name="Imamovic A."/>
            <person name="Larimer J."/>
            <person name="McCowan C."/>
            <person name="Montmayeur A."/>
            <person name="Murphy C."/>
            <person name="Neiman D."/>
            <person name="Pearson M."/>
            <person name="Priest M."/>
            <person name="Roberts A."/>
            <person name="Saif S."/>
            <person name="Shea T."/>
            <person name="Sisk P."/>
            <person name="Sykes S."/>
            <person name="Wortman J."/>
            <person name="Nusbaum C."/>
            <person name="Birren B."/>
        </authorList>
    </citation>
    <scope>NUCLEOTIDE SEQUENCE [LARGE SCALE GENOMIC DNA]</scope>
    <source>
        <strain evidence="1 2">D10</strain>
    </source>
</reference>
<dbReference type="Proteomes" id="UP000005809">
    <property type="component" value="Unassembled WGS sequence"/>
</dbReference>
<protein>
    <submittedName>
        <fullName evidence="1">Uncharacterized protein</fullName>
    </submittedName>
</protein>
<organism evidence="1 2">
    <name type="scientific">Fusobacterium periodonticum D10</name>
    <dbReference type="NCBI Taxonomy" id="620833"/>
    <lineage>
        <taxon>Bacteria</taxon>
        <taxon>Fusobacteriati</taxon>
        <taxon>Fusobacteriota</taxon>
        <taxon>Fusobacteriia</taxon>
        <taxon>Fusobacteriales</taxon>
        <taxon>Fusobacteriaceae</taxon>
        <taxon>Fusobacterium</taxon>
    </lineage>
</organism>
<proteinExistence type="predicted"/>